<dbReference type="Gene3D" id="1.10.10.1710">
    <property type="entry name" value="Deoxyribodipyrimidine photolyase-related"/>
    <property type="match status" value="1"/>
</dbReference>
<dbReference type="EMBL" id="SOAM01000002">
    <property type="protein sequence ID" value="TDS76984.1"/>
    <property type="molecule type" value="Genomic_DNA"/>
</dbReference>
<dbReference type="InterPro" id="IPR014729">
    <property type="entry name" value="Rossmann-like_a/b/a_fold"/>
</dbReference>
<protein>
    <submittedName>
        <fullName evidence="2">Deoxyribodipyrimidine photolyase-related protein</fullName>
    </submittedName>
</protein>
<feature type="compositionally biased region" description="Basic and acidic residues" evidence="1">
    <location>
        <begin position="153"/>
        <end position="169"/>
    </location>
</feature>
<dbReference type="RefSeq" id="WP_133766112.1">
    <property type="nucleotide sequence ID" value="NZ_BAAARP010000002.1"/>
</dbReference>
<reference evidence="2 3" key="1">
    <citation type="submission" date="2019-03" db="EMBL/GenBank/DDBJ databases">
        <title>Genomic Encyclopedia of Archaeal and Bacterial Type Strains, Phase II (KMG-II): from individual species to whole genera.</title>
        <authorList>
            <person name="Goeker M."/>
        </authorList>
    </citation>
    <scope>NUCLEOTIDE SEQUENCE [LARGE SCALE GENOMIC DNA]</scope>
    <source>
        <strain evidence="2 3">DSM 24782</strain>
    </source>
</reference>
<dbReference type="GO" id="GO:0016829">
    <property type="term" value="F:lyase activity"/>
    <property type="evidence" value="ECO:0007669"/>
    <property type="project" value="UniProtKB-KW"/>
</dbReference>
<organism evidence="2 3">
    <name type="scientific">Amnibacterium kyonggiense</name>
    <dbReference type="NCBI Taxonomy" id="595671"/>
    <lineage>
        <taxon>Bacteria</taxon>
        <taxon>Bacillati</taxon>
        <taxon>Actinomycetota</taxon>
        <taxon>Actinomycetes</taxon>
        <taxon>Micrococcales</taxon>
        <taxon>Microbacteriaceae</taxon>
        <taxon>Amnibacterium</taxon>
    </lineage>
</organism>
<dbReference type="OrthoDB" id="5288100at2"/>
<dbReference type="AlphaFoldDB" id="A0A4V3EAL3"/>
<dbReference type="PANTHER" id="PTHR38657:SF1">
    <property type="entry name" value="SLR1343 PROTEIN"/>
    <property type="match status" value="1"/>
</dbReference>
<feature type="region of interest" description="Disordered" evidence="1">
    <location>
        <begin position="150"/>
        <end position="169"/>
    </location>
</feature>
<sequence>MARQRILFGEQLGPLFDDDEESILLVESLAAFRKRPTHRQKAHLYLSALRHRAEELGDRAEVVRAGTFREVLRGRELVAVDPPSYAARRLVREVGAEVLPSRGFVTSEADFAGWVRNRDDRGLVMDQFYRWVREREGILMTRAGKPVGGRFSYDADNRQPPPKRQERLDLPEPWWPQEDAIDEQLRADLDRWERDGTLHLIGEDGPRRFAVTHREGRSALRRFVRDRLPTFGPYEDATLSADWTMSHSLLSVPMNLGVLDPREVVDAALEAFADGAAPLNSVEGFVRQIVGWRDWMWHLYWHLGERYVHRNALQARRRVPDSFWELDPDAIEANCLSSVIGDVREHGWAHHIQRLMMLGNFALERGWSPAETTEWFTGAFVDGTPWVMPTNVVGMSLHADGGVVATKPYASGGAYIDRMTDYCGGCRFDPKVRVGEDACPFTAGYWAFLERHRERFASNPRMAQPLAGLGRLKDLDEVVEQEAHRTRW</sequence>
<comment type="caution">
    <text evidence="2">The sequence shown here is derived from an EMBL/GenBank/DDBJ whole genome shotgun (WGS) entry which is preliminary data.</text>
</comment>
<keyword evidence="2" id="KW-0456">Lyase</keyword>
<dbReference type="Pfam" id="PF04244">
    <property type="entry name" value="DPRP"/>
    <property type="match status" value="1"/>
</dbReference>
<dbReference type="InterPro" id="IPR036134">
    <property type="entry name" value="Crypto/Photolyase_FAD-like_sf"/>
</dbReference>
<evidence type="ECO:0000313" key="3">
    <source>
        <dbReference type="Proteomes" id="UP000295344"/>
    </source>
</evidence>
<dbReference type="Proteomes" id="UP000295344">
    <property type="component" value="Unassembled WGS sequence"/>
</dbReference>
<accession>A0A4V3EAL3</accession>
<name>A0A4V3EAL3_9MICO</name>
<dbReference type="SUPFAM" id="SSF48173">
    <property type="entry name" value="Cryptochrome/photolyase FAD-binding domain"/>
    <property type="match status" value="1"/>
</dbReference>
<dbReference type="InterPro" id="IPR052551">
    <property type="entry name" value="UV-DNA_repair_photolyase"/>
</dbReference>
<evidence type="ECO:0000313" key="2">
    <source>
        <dbReference type="EMBL" id="TDS76984.1"/>
    </source>
</evidence>
<dbReference type="Gene3D" id="1.10.579.10">
    <property type="entry name" value="DNA Cyclobutane Dipyrimidine Photolyase, subunit A, domain 3"/>
    <property type="match status" value="1"/>
</dbReference>
<keyword evidence="3" id="KW-1185">Reference proteome</keyword>
<dbReference type="Gene3D" id="3.40.50.620">
    <property type="entry name" value="HUPs"/>
    <property type="match status" value="1"/>
</dbReference>
<proteinExistence type="predicted"/>
<evidence type="ECO:0000256" key="1">
    <source>
        <dbReference type="SAM" id="MobiDB-lite"/>
    </source>
</evidence>
<dbReference type="PANTHER" id="PTHR38657">
    <property type="entry name" value="SLR1343 PROTEIN"/>
    <property type="match status" value="1"/>
</dbReference>
<dbReference type="InterPro" id="IPR007357">
    <property type="entry name" value="PhrB-like"/>
</dbReference>
<gene>
    <name evidence="2" type="ORF">CLV52_1923</name>
</gene>
<dbReference type="Gene3D" id="1.25.40.80">
    <property type="match status" value="1"/>
</dbReference>